<gene>
    <name evidence="1" type="ORF">WN51_04962</name>
</gene>
<keyword evidence="2" id="KW-1185">Reference proteome</keyword>
<dbReference type="Proteomes" id="UP000053105">
    <property type="component" value="Unassembled WGS sequence"/>
</dbReference>
<reference evidence="1 2" key="1">
    <citation type="submission" date="2015-07" db="EMBL/GenBank/DDBJ databases">
        <title>The genome of Melipona quadrifasciata.</title>
        <authorList>
            <person name="Pan H."/>
            <person name="Kapheim K."/>
        </authorList>
    </citation>
    <scope>NUCLEOTIDE SEQUENCE [LARGE SCALE GENOMIC DNA]</scope>
    <source>
        <strain evidence="1">0111107301</strain>
        <tissue evidence="1">Whole body</tissue>
    </source>
</reference>
<dbReference type="AlphaFoldDB" id="A0A0M8ZRK6"/>
<protein>
    <submittedName>
        <fullName evidence="1">Uncharacterized protein</fullName>
    </submittedName>
</protein>
<accession>A0A0M8ZRK6</accession>
<evidence type="ECO:0000313" key="2">
    <source>
        <dbReference type="Proteomes" id="UP000053105"/>
    </source>
</evidence>
<proteinExistence type="predicted"/>
<evidence type="ECO:0000313" key="1">
    <source>
        <dbReference type="EMBL" id="KOX69680.1"/>
    </source>
</evidence>
<dbReference type="EMBL" id="KQ435883">
    <property type="protein sequence ID" value="KOX69680.1"/>
    <property type="molecule type" value="Genomic_DNA"/>
</dbReference>
<name>A0A0M8ZRK6_9HYME</name>
<organism evidence="1 2">
    <name type="scientific">Melipona quadrifasciata</name>
    <dbReference type="NCBI Taxonomy" id="166423"/>
    <lineage>
        <taxon>Eukaryota</taxon>
        <taxon>Metazoa</taxon>
        <taxon>Ecdysozoa</taxon>
        <taxon>Arthropoda</taxon>
        <taxon>Hexapoda</taxon>
        <taxon>Insecta</taxon>
        <taxon>Pterygota</taxon>
        <taxon>Neoptera</taxon>
        <taxon>Endopterygota</taxon>
        <taxon>Hymenoptera</taxon>
        <taxon>Apocrita</taxon>
        <taxon>Aculeata</taxon>
        <taxon>Apoidea</taxon>
        <taxon>Anthophila</taxon>
        <taxon>Apidae</taxon>
        <taxon>Melipona</taxon>
    </lineage>
</organism>
<sequence>MVNYFVESPVDLILDRSNIIVYVLNNNNLLYKLRKYRWFKRVVLPENVDSLLESPLAKNNVKNKSILRLSGAGVVFTCNYSESPNSAASFVLPRYIFLLAFLNNDDARHYLAKNVVVAVIKEEMRASFALSVIMSQVKRKKKQNPSKMCHVCAKQNIRKINTKSVNVTDPRFSIFTITGIFIKKTINIKFVIIFFISYSEEISNDELVGPPIKAMKNKSMWYRRERSLQNVDTLFCFLTNNLFLFQKFHLFKECDLECQFSVSSYAESYDVILSHSVHILA</sequence>